<dbReference type="VEuPathDB" id="MicrosporidiaDB:NAPIS_ORF01513"/>
<protein>
    <submittedName>
        <fullName evidence="1">Uncharacterized protein</fullName>
    </submittedName>
</protein>
<gene>
    <name evidence="1" type="ORF">NAPIS_ORF01513</name>
</gene>
<keyword evidence="2" id="KW-1185">Reference proteome</keyword>
<dbReference type="AlphaFoldDB" id="T0L8Q9"/>
<proteinExistence type="predicted"/>
<name>T0L8Q9_9MICR</name>
<evidence type="ECO:0000313" key="2">
    <source>
        <dbReference type="Proteomes" id="UP000053780"/>
    </source>
</evidence>
<evidence type="ECO:0000313" key="1">
    <source>
        <dbReference type="EMBL" id="EQB60914.1"/>
    </source>
</evidence>
<organism evidence="1 2">
    <name type="scientific">Vairimorpha apis BRL 01</name>
    <dbReference type="NCBI Taxonomy" id="1037528"/>
    <lineage>
        <taxon>Eukaryota</taxon>
        <taxon>Fungi</taxon>
        <taxon>Fungi incertae sedis</taxon>
        <taxon>Microsporidia</taxon>
        <taxon>Nosematidae</taxon>
        <taxon>Vairimorpha</taxon>
    </lineage>
</organism>
<dbReference type="Proteomes" id="UP000053780">
    <property type="component" value="Unassembled WGS sequence"/>
</dbReference>
<dbReference type="EMBL" id="KE647207">
    <property type="protein sequence ID" value="EQB60914.1"/>
    <property type="molecule type" value="Genomic_DNA"/>
</dbReference>
<reference evidence="1 2" key="1">
    <citation type="journal article" date="2013" name="BMC Genomics">
        <title>Genome sequencing and comparative genomics of honey bee microsporidia, Nosema apis reveal novel insights into host-parasite interactions.</title>
        <authorList>
            <person name="Chen Yp."/>
            <person name="Pettis J.S."/>
            <person name="Zhao Y."/>
            <person name="Liu X."/>
            <person name="Tallon L.J."/>
            <person name="Sadzewicz L.D."/>
            <person name="Li R."/>
            <person name="Zheng H."/>
            <person name="Huang S."/>
            <person name="Zhang X."/>
            <person name="Hamilton M.C."/>
            <person name="Pernal S.F."/>
            <person name="Melathopoulos A.P."/>
            <person name="Yan X."/>
            <person name="Evans J.D."/>
        </authorList>
    </citation>
    <scope>NUCLEOTIDE SEQUENCE [LARGE SCALE GENOMIC DNA]</scope>
    <source>
        <strain evidence="1 2">BRL 01</strain>
    </source>
</reference>
<dbReference type="HOGENOM" id="CLU_2360255_0_0_1"/>
<sequence length="113" mass="13088">MSSIERYNRSYHTGIKRTPIEALEDKTGHVMIENSLQGNYGKKFKKTKREKFEKGQTVRVAKRENLSGCSKYEKGRFLNTGKILEKCGNDSYLVKLGNGRLVKKRHYDLKSML</sequence>
<dbReference type="OrthoDB" id="2194712at2759"/>
<accession>T0L8Q9</accession>